<organism evidence="1 2">
    <name type="scientific">Aeromicrobium endophyticum</name>
    <dbReference type="NCBI Taxonomy" id="2292704"/>
    <lineage>
        <taxon>Bacteria</taxon>
        <taxon>Bacillati</taxon>
        <taxon>Actinomycetota</taxon>
        <taxon>Actinomycetes</taxon>
        <taxon>Propionibacteriales</taxon>
        <taxon>Nocardioidaceae</taxon>
        <taxon>Aeromicrobium</taxon>
    </lineage>
</organism>
<evidence type="ECO:0000313" key="1">
    <source>
        <dbReference type="EMBL" id="REK72461.1"/>
    </source>
</evidence>
<sequence length="151" mass="16850">MSVNKRTINTTPQRVWDVLTDGWTYPLWVVGASRVREVDDSFPAVDSRVHHSVGVWPALIDDTTSVTELDPQRLIRLRARGWPLGEADVQIELTAVGAGTEVTIREQAVAGPGVLVPEPFKGLTLKWRNTETLRRLAYIAENRPTTPRSIV</sequence>
<dbReference type="InterPro" id="IPR019587">
    <property type="entry name" value="Polyketide_cyclase/dehydratase"/>
</dbReference>
<accession>A0A371P950</accession>
<evidence type="ECO:0000313" key="2">
    <source>
        <dbReference type="Proteomes" id="UP000265581"/>
    </source>
</evidence>
<dbReference type="OrthoDB" id="4483486at2"/>
<proteinExistence type="predicted"/>
<dbReference type="EMBL" id="QUBR01000001">
    <property type="protein sequence ID" value="REK72461.1"/>
    <property type="molecule type" value="Genomic_DNA"/>
</dbReference>
<dbReference type="RefSeq" id="WP_119702575.1">
    <property type="nucleotide sequence ID" value="NZ_JBHSOI010000001.1"/>
</dbReference>
<dbReference type="Proteomes" id="UP000265581">
    <property type="component" value="Unassembled WGS sequence"/>
</dbReference>
<dbReference type="InterPro" id="IPR023393">
    <property type="entry name" value="START-like_dom_sf"/>
</dbReference>
<dbReference type="CDD" id="cd07812">
    <property type="entry name" value="SRPBCC"/>
    <property type="match status" value="1"/>
</dbReference>
<keyword evidence="2" id="KW-1185">Reference proteome</keyword>
<dbReference type="SUPFAM" id="SSF55961">
    <property type="entry name" value="Bet v1-like"/>
    <property type="match status" value="1"/>
</dbReference>
<protein>
    <submittedName>
        <fullName evidence="1">SRPBCC family protein</fullName>
    </submittedName>
</protein>
<comment type="caution">
    <text evidence="1">The sequence shown here is derived from an EMBL/GenBank/DDBJ whole genome shotgun (WGS) entry which is preliminary data.</text>
</comment>
<dbReference type="Gene3D" id="3.30.530.20">
    <property type="match status" value="1"/>
</dbReference>
<dbReference type="AlphaFoldDB" id="A0A371P950"/>
<dbReference type="Pfam" id="PF10604">
    <property type="entry name" value="Polyketide_cyc2"/>
    <property type="match status" value="1"/>
</dbReference>
<reference evidence="1 2" key="1">
    <citation type="submission" date="2018-08" db="EMBL/GenBank/DDBJ databases">
        <title>Aeromicrobium sp. M2KJ-4, whole genome shotgun sequence.</title>
        <authorList>
            <person name="Tuo L."/>
        </authorList>
    </citation>
    <scope>NUCLEOTIDE SEQUENCE [LARGE SCALE GENOMIC DNA]</scope>
    <source>
        <strain evidence="1 2">M2KJ-4</strain>
    </source>
</reference>
<gene>
    <name evidence="1" type="ORF">DX116_02185</name>
</gene>
<name>A0A371P950_9ACTN</name>